<protein>
    <submittedName>
        <fullName evidence="1">DUF2789 domain-containing protein</fullName>
    </submittedName>
</protein>
<dbReference type="InterPro" id="IPR038086">
    <property type="entry name" value="DUF2789_sf"/>
</dbReference>
<gene>
    <name evidence="1" type="ORF">ACFQ45_14605</name>
</gene>
<accession>A0ABW4B457</accession>
<name>A0ABW4B457_9GAMM</name>
<dbReference type="Pfam" id="PF10982">
    <property type="entry name" value="DUF2789"/>
    <property type="match status" value="1"/>
</dbReference>
<sequence>MDTLSPSIETLFEQLGLEASEDAVDAFIAKNGPIPKDVLLWNADFWTSAQASLLKQLKEEDAEWSPVVDELDLMLR</sequence>
<reference evidence="2" key="1">
    <citation type="journal article" date="2019" name="Int. J. Syst. Evol. Microbiol.">
        <title>The Global Catalogue of Microorganisms (GCM) 10K type strain sequencing project: providing services to taxonomists for standard genome sequencing and annotation.</title>
        <authorList>
            <consortium name="The Broad Institute Genomics Platform"/>
            <consortium name="The Broad Institute Genome Sequencing Center for Infectious Disease"/>
            <person name="Wu L."/>
            <person name="Ma J."/>
        </authorList>
    </citation>
    <scope>NUCLEOTIDE SEQUENCE [LARGE SCALE GENOMIC DNA]</scope>
    <source>
        <strain evidence="2">JCM 30774</strain>
    </source>
</reference>
<comment type="caution">
    <text evidence="1">The sequence shown here is derived from an EMBL/GenBank/DDBJ whole genome shotgun (WGS) entry which is preliminary data.</text>
</comment>
<dbReference type="Gene3D" id="1.10.10.1130">
    <property type="entry name" value="Uncharacterised protein PF10982, DUF2789"/>
    <property type="match status" value="1"/>
</dbReference>
<keyword evidence="2" id="KW-1185">Reference proteome</keyword>
<proteinExistence type="predicted"/>
<dbReference type="InterPro" id="IPR021250">
    <property type="entry name" value="DUF2789"/>
</dbReference>
<dbReference type="Proteomes" id="UP001597059">
    <property type="component" value="Unassembled WGS sequence"/>
</dbReference>
<dbReference type="EMBL" id="JBHTMN010000017">
    <property type="protein sequence ID" value="MFD1384599.1"/>
    <property type="molecule type" value="Genomic_DNA"/>
</dbReference>
<evidence type="ECO:0000313" key="2">
    <source>
        <dbReference type="Proteomes" id="UP001597059"/>
    </source>
</evidence>
<dbReference type="RefSeq" id="WP_377368978.1">
    <property type="nucleotide sequence ID" value="NZ_JBHTMN010000017.1"/>
</dbReference>
<evidence type="ECO:0000313" key="1">
    <source>
        <dbReference type="EMBL" id="MFD1384599.1"/>
    </source>
</evidence>
<organism evidence="1 2">
    <name type="scientific">Rhodanobacter aciditrophus</name>
    <dbReference type="NCBI Taxonomy" id="1623218"/>
    <lineage>
        <taxon>Bacteria</taxon>
        <taxon>Pseudomonadati</taxon>
        <taxon>Pseudomonadota</taxon>
        <taxon>Gammaproteobacteria</taxon>
        <taxon>Lysobacterales</taxon>
        <taxon>Rhodanobacteraceae</taxon>
        <taxon>Rhodanobacter</taxon>
    </lineage>
</organism>